<organism evidence="1 2">
    <name type="scientific">Solanum commersonii</name>
    <name type="common">Commerson's wild potato</name>
    <name type="synonym">Commerson's nightshade</name>
    <dbReference type="NCBI Taxonomy" id="4109"/>
    <lineage>
        <taxon>Eukaryota</taxon>
        <taxon>Viridiplantae</taxon>
        <taxon>Streptophyta</taxon>
        <taxon>Embryophyta</taxon>
        <taxon>Tracheophyta</taxon>
        <taxon>Spermatophyta</taxon>
        <taxon>Magnoliopsida</taxon>
        <taxon>eudicotyledons</taxon>
        <taxon>Gunneridae</taxon>
        <taxon>Pentapetalae</taxon>
        <taxon>asterids</taxon>
        <taxon>lamiids</taxon>
        <taxon>Solanales</taxon>
        <taxon>Solanaceae</taxon>
        <taxon>Solanoideae</taxon>
        <taxon>Solaneae</taxon>
        <taxon>Solanum</taxon>
    </lineage>
</organism>
<accession>A0A9J5ZT63</accession>
<dbReference type="EMBL" id="JACXVP010000003">
    <property type="protein sequence ID" value="KAG5615385.1"/>
    <property type="molecule type" value="Genomic_DNA"/>
</dbReference>
<dbReference type="AlphaFoldDB" id="A0A9J5ZT63"/>
<dbReference type="Proteomes" id="UP000824120">
    <property type="component" value="Chromosome 3"/>
</dbReference>
<evidence type="ECO:0000313" key="2">
    <source>
        <dbReference type="Proteomes" id="UP000824120"/>
    </source>
</evidence>
<protein>
    <submittedName>
        <fullName evidence="1">Uncharacterized protein</fullName>
    </submittedName>
</protein>
<reference evidence="1 2" key="1">
    <citation type="submission" date="2020-09" db="EMBL/GenBank/DDBJ databases">
        <title>De no assembly of potato wild relative species, Solanum commersonii.</title>
        <authorList>
            <person name="Cho K."/>
        </authorList>
    </citation>
    <scope>NUCLEOTIDE SEQUENCE [LARGE SCALE GENOMIC DNA]</scope>
    <source>
        <strain evidence="1">LZ3.2</strain>
        <tissue evidence="1">Leaf</tissue>
    </source>
</reference>
<comment type="caution">
    <text evidence="1">The sequence shown here is derived from an EMBL/GenBank/DDBJ whole genome shotgun (WGS) entry which is preliminary data.</text>
</comment>
<name>A0A9J5ZT63_SOLCO</name>
<keyword evidence="2" id="KW-1185">Reference proteome</keyword>
<gene>
    <name evidence="1" type="ORF">H5410_015209</name>
</gene>
<proteinExistence type="predicted"/>
<sequence>MQRYPFAASFLEGLRPFKLRKFEAIIVQPAEGSLSKPVKQNDRRSSCASLSSPACALAHSFGGPMNPDAKSAKE</sequence>
<evidence type="ECO:0000313" key="1">
    <source>
        <dbReference type="EMBL" id="KAG5615385.1"/>
    </source>
</evidence>